<reference evidence="5" key="1">
    <citation type="journal article" date="2023" name="Science">
        <title>Genome structures resolve the early diversification of teleost fishes.</title>
        <authorList>
            <person name="Parey E."/>
            <person name="Louis A."/>
            <person name="Montfort J."/>
            <person name="Bouchez O."/>
            <person name="Roques C."/>
            <person name="Iampietro C."/>
            <person name="Lluch J."/>
            <person name="Castinel A."/>
            <person name="Donnadieu C."/>
            <person name="Desvignes T."/>
            <person name="Floi Bucao C."/>
            <person name="Jouanno E."/>
            <person name="Wen M."/>
            <person name="Mejri S."/>
            <person name="Dirks R."/>
            <person name="Jansen H."/>
            <person name="Henkel C."/>
            <person name="Chen W.J."/>
            <person name="Zahm M."/>
            <person name="Cabau C."/>
            <person name="Klopp C."/>
            <person name="Thompson A.W."/>
            <person name="Robinson-Rechavi M."/>
            <person name="Braasch I."/>
            <person name="Lecointre G."/>
            <person name="Bobe J."/>
            <person name="Postlethwait J.H."/>
            <person name="Berthelot C."/>
            <person name="Roest Crollius H."/>
            <person name="Guiguen Y."/>
        </authorList>
    </citation>
    <scope>NUCLEOTIDE SEQUENCE</scope>
    <source>
        <strain evidence="5">WJC10195</strain>
    </source>
</reference>
<evidence type="ECO:0000256" key="2">
    <source>
        <dbReference type="ARBA" id="ARBA00012180"/>
    </source>
</evidence>
<feature type="domain" description="Reverse transcriptase" evidence="4">
    <location>
        <begin position="228"/>
        <end position="326"/>
    </location>
</feature>
<comment type="caution">
    <text evidence="5">The sequence shown here is derived from an EMBL/GenBank/DDBJ whole genome shotgun (WGS) entry which is preliminary data.</text>
</comment>
<dbReference type="InterPro" id="IPR000477">
    <property type="entry name" value="RT_dom"/>
</dbReference>
<dbReference type="EMBL" id="JAINUF010000006">
    <property type="protein sequence ID" value="KAJ8356175.1"/>
    <property type="molecule type" value="Genomic_DNA"/>
</dbReference>
<organism evidence="5 6">
    <name type="scientific">Synaphobranchus kaupii</name>
    <name type="common">Kaup's arrowtooth eel</name>
    <dbReference type="NCBI Taxonomy" id="118154"/>
    <lineage>
        <taxon>Eukaryota</taxon>
        <taxon>Metazoa</taxon>
        <taxon>Chordata</taxon>
        <taxon>Craniata</taxon>
        <taxon>Vertebrata</taxon>
        <taxon>Euteleostomi</taxon>
        <taxon>Actinopterygii</taxon>
        <taxon>Neopterygii</taxon>
        <taxon>Teleostei</taxon>
        <taxon>Anguilliformes</taxon>
        <taxon>Synaphobranchidae</taxon>
        <taxon>Synaphobranchus</taxon>
    </lineage>
</organism>
<dbReference type="PANTHER" id="PTHR47331">
    <property type="entry name" value="PHD-TYPE DOMAIN-CONTAINING PROTEIN"/>
    <property type="match status" value="1"/>
</dbReference>
<evidence type="ECO:0000259" key="4">
    <source>
        <dbReference type="Pfam" id="PF00078"/>
    </source>
</evidence>
<gene>
    <name evidence="5" type="ORF">SKAU_G00189690</name>
</gene>
<dbReference type="Pfam" id="PF00078">
    <property type="entry name" value="RVT_1"/>
    <property type="match status" value="1"/>
</dbReference>
<accession>A0A9Q1FD71</accession>
<evidence type="ECO:0000313" key="5">
    <source>
        <dbReference type="EMBL" id="KAJ8356175.1"/>
    </source>
</evidence>
<dbReference type="GO" id="GO:0004523">
    <property type="term" value="F:RNA-DNA hybrid ribonuclease activity"/>
    <property type="evidence" value="ECO:0007669"/>
    <property type="project" value="UniProtKB-EC"/>
</dbReference>
<dbReference type="AlphaFoldDB" id="A0A9Q1FD71"/>
<dbReference type="InterPro" id="IPR043128">
    <property type="entry name" value="Rev_trsase/Diguanyl_cyclase"/>
</dbReference>
<sequence>MVYMDQASHSSRVMLKVIPVQLRNGRRTLNTHAVLEDSLELTILLPAAAQHLSLKREEDLLTLRTIKQDVVKLRGGPVAVCTQLGWAIQGPTNFLHHPTSESSCLNTSLVSSSPSLYQHVERLWHTLEKGTVHLTVDGILRYATPLLRKKLAPSLYAAPTAVIPLLRATEHHLANSPELASVYNQEIHKLVESSYAVKITSEEASQSNSENTPSPSVETYAPCSTRSGSSQVISHFLWQDMTRDRNPDIYEWRVLPFGTVCSPCSAVYALQRHVRDNSTGSEDVLQSVLITFYVDNCLQPLPSQQQAKQLIDKMRALLAAGGFEIRQWVSNTPEVISHLPTEARSEGCELWLTADKADPQESTQGLRWHCPTDTLGYKLRLVTST</sequence>
<feature type="region of interest" description="Disordered" evidence="3">
    <location>
        <begin position="202"/>
        <end position="223"/>
    </location>
</feature>
<keyword evidence="6" id="KW-1185">Reference proteome</keyword>
<proteinExistence type="inferred from homology"/>
<evidence type="ECO:0000313" key="6">
    <source>
        <dbReference type="Proteomes" id="UP001152622"/>
    </source>
</evidence>
<dbReference type="Gene3D" id="3.10.10.10">
    <property type="entry name" value="HIV Type 1 Reverse Transcriptase, subunit A, domain 1"/>
    <property type="match status" value="1"/>
</dbReference>
<dbReference type="OrthoDB" id="10064741at2759"/>
<protein>
    <recommendedName>
        <fullName evidence="2">ribonuclease H</fullName>
        <ecNumber evidence="2">3.1.26.4</ecNumber>
    </recommendedName>
</protein>
<dbReference type="PANTHER" id="PTHR47331:SF5">
    <property type="entry name" value="RIBONUCLEASE H"/>
    <property type="match status" value="1"/>
</dbReference>
<dbReference type="Proteomes" id="UP001152622">
    <property type="component" value="Chromosome 6"/>
</dbReference>
<dbReference type="EC" id="3.1.26.4" evidence="2"/>
<name>A0A9Q1FD71_SYNKA</name>
<dbReference type="Gene3D" id="3.30.70.270">
    <property type="match status" value="1"/>
</dbReference>
<dbReference type="InterPro" id="IPR043502">
    <property type="entry name" value="DNA/RNA_pol_sf"/>
</dbReference>
<evidence type="ECO:0000256" key="3">
    <source>
        <dbReference type="SAM" id="MobiDB-lite"/>
    </source>
</evidence>
<evidence type="ECO:0000256" key="1">
    <source>
        <dbReference type="ARBA" id="ARBA00010879"/>
    </source>
</evidence>
<comment type="similarity">
    <text evidence="1">Belongs to the beta type-B retroviral polymerase family. HERV class-II K(HML-2) pol subfamily.</text>
</comment>
<dbReference type="SUPFAM" id="SSF56672">
    <property type="entry name" value="DNA/RNA polymerases"/>
    <property type="match status" value="1"/>
</dbReference>